<dbReference type="OrthoDB" id="5849929at2759"/>
<dbReference type="GO" id="GO:0016020">
    <property type="term" value="C:membrane"/>
    <property type="evidence" value="ECO:0007669"/>
    <property type="project" value="UniProtKB-SubCell"/>
</dbReference>
<feature type="domain" description="G-protein coupled receptors family 1 profile" evidence="6">
    <location>
        <begin position="45"/>
        <end position="329"/>
    </location>
</feature>
<dbReference type="eggNOG" id="ENOG502TFSF">
    <property type="taxonomic scope" value="Eukaryota"/>
</dbReference>
<evidence type="ECO:0000313" key="7">
    <source>
        <dbReference type="EMBL" id="EFP00132.1"/>
    </source>
</evidence>
<dbReference type="OMA" id="NCFICFA"/>
<dbReference type="Proteomes" id="UP000008281">
    <property type="component" value="Unassembled WGS sequence"/>
</dbReference>
<feature type="transmembrane region" description="Helical" evidence="5">
    <location>
        <begin position="63"/>
        <end position="83"/>
    </location>
</feature>
<gene>
    <name evidence="7" type="primary">Cre-srw-91</name>
    <name evidence="7" type="ORF">CRE_18708</name>
</gene>
<evidence type="ECO:0000256" key="4">
    <source>
        <dbReference type="ARBA" id="ARBA00023136"/>
    </source>
</evidence>
<dbReference type="GO" id="GO:0008528">
    <property type="term" value="F:G protein-coupled peptide receptor activity"/>
    <property type="evidence" value="ECO:0007669"/>
    <property type="project" value="InterPro"/>
</dbReference>
<dbReference type="HOGENOM" id="CLU_043715_0_1_1"/>
<dbReference type="EMBL" id="DS268410">
    <property type="protein sequence ID" value="EFP00132.1"/>
    <property type="molecule type" value="Genomic_DNA"/>
</dbReference>
<comment type="subcellular location">
    <subcellularLocation>
        <location evidence="1">Membrane</location>
    </subcellularLocation>
</comment>
<evidence type="ECO:0000256" key="1">
    <source>
        <dbReference type="ARBA" id="ARBA00004370"/>
    </source>
</evidence>
<organism evidence="8">
    <name type="scientific">Caenorhabditis remanei</name>
    <name type="common">Caenorhabditis vulgaris</name>
    <dbReference type="NCBI Taxonomy" id="31234"/>
    <lineage>
        <taxon>Eukaryota</taxon>
        <taxon>Metazoa</taxon>
        <taxon>Ecdysozoa</taxon>
        <taxon>Nematoda</taxon>
        <taxon>Chromadorea</taxon>
        <taxon>Rhabditida</taxon>
        <taxon>Rhabditina</taxon>
        <taxon>Rhabditomorpha</taxon>
        <taxon>Rhabditoidea</taxon>
        <taxon>Rhabditidae</taxon>
        <taxon>Peloderinae</taxon>
        <taxon>Caenorhabditis</taxon>
    </lineage>
</organism>
<reference evidence="7" key="1">
    <citation type="submission" date="2007-07" db="EMBL/GenBank/DDBJ databases">
        <title>PCAP assembly of the Caenorhabditis remanei genome.</title>
        <authorList>
            <consortium name="The Caenorhabditis remanei Sequencing Consortium"/>
            <person name="Wilson R.K."/>
        </authorList>
    </citation>
    <scope>NUCLEOTIDE SEQUENCE [LARGE SCALE GENOMIC DNA]</scope>
    <source>
        <strain evidence="7">PB4641</strain>
    </source>
</reference>
<evidence type="ECO:0000256" key="5">
    <source>
        <dbReference type="SAM" id="Phobius"/>
    </source>
</evidence>
<dbReference type="PANTHER" id="PTHR22751">
    <property type="entry name" value="G-PROTEIN COUPLED RECEPTOR-RELATED"/>
    <property type="match status" value="1"/>
</dbReference>
<dbReference type="AlphaFoldDB" id="E3LLF6"/>
<feature type="transmembrane region" description="Helical" evidence="5">
    <location>
        <begin position="304"/>
        <end position="333"/>
    </location>
</feature>
<dbReference type="InterPro" id="IPR019427">
    <property type="entry name" value="7TM_GPCR_serpentine_rcpt_Srw"/>
</dbReference>
<dbReference type="InterPro" id="IPR017452">
    <property type="entry name" value="GPCR_Rhodpsn_7TM"/>
</dbReference>
<evidence type="ECO:0000256" key="3">
    <source>
        <dbReference type="ARBA" id="ARBA00022989"/>
    </source>
</evidence>
<feature type="transmembrane region" description="Helical" evidence="5">
    <location>
        <begin position="157"/>
        <end position="177"/>
    </location>
</feature>
<evidence type="ECO:0000256" key="2">
    <source>
        <dbReference type="ARBA" id="ARBA00022692"/>
    </source>
</evidence>
<dbReference type="PROSITE" id="PS50262">
    <property type="entry name" value="G_PROTEIN_RECEP_F1_2"/>
    <property type="match status" value="1"/>
</dbReference>
<feature type="transmembrane region" description="Helical" evidence="5">
    <location>
        <begin position="89"/>
        <end position="112"/>
    </location>
</feature>
<dbReference type="Gene3D" id="1.20.1070.10">
    <property type="entry name" value="Rhodopsin 7-helix transmembrane proteins"/>
    <property type="match status" value="1"/>
</dbReference>
<feature type="transmembrane region" description="Helical" evidence="5">
    <location>
        <begin position="119"/>
        <end position="137"/>
    </location>
</feature>
<evidence type="ECO:0000313" key="8">
    <source>
        <dbReference type="Proteomes" id="UP000008281"/>
    </source>
</evidence>
<keyword evidence="4 5" id="KW-0472">Membrane</keyword>
<feature type="transmembrane region" description="Helical" evidence="5">
    <location>
        <begin position="272"/>
        <end position="298"/>
    </location>
</feature>
<feature type="transmembrane region" description="Helical" evidence="5">
    <location>
        <begin position="35"/>
        <end position="56"/>
    </location>
</feature>
<dbReference type="SUPFAM" id="SSF81321">
    <property type="entry name" value="Family A G protein-coupled receptor-like"/>
    <property type="match status" value="1"/>
</dbReference>
<accession>E3LLF6</accession>
<name>E3LLF6_CAERE</name>
<keyword evidence="8" id="KW-1185">Reference proteome</keyword>
<dbReference type="InParanoid" id="E3LLF6"/>
<evidence type="ECO:0000259" key="6">
    <source>
        <dbReference type="PROSITE" id="PS50262"/>
    </source>
</evidence>
<proteinExistence type="predicted"/>
<dbReference type="PANTHER" id="PTHR22751:SF101">
    <property type="entry name" value="G-PROTEIN COUPLED RECEPTORS FAMILY 1 PROFILE DOMAIN-CONTAINING PROTEIN"/>
    <property type="match status" value="1"/>
</dbReference>
<sequence length="380" mass="43215">MPLSYLEVDLFPSINEDVSIYKFYDFLEKLSNDSIYVEFWISIVGVFLTIFHLVVLSKITGSSIVSIMIGVAICDLLSMIVNIASRDMILNFFGAACTPPNTLFINHVFWILMTIRDDVIRCSTWLTVLMALIRYLVSKYFSKTQFHVMSGFHFGFLASLVSFLISSLFSMFFYLCVKFVEVGKWKPSQNCTNIPLHTEMLLYEQRLSDMFSIDNGTPLRIFQLVNGSASKIIPCILLPFLTTLLAVELRRTEKNRRSTSVLYKNNTEKTTILVIIMTFLIFVASLPTGIATAFQVAYVDLGFLFIFIYVDTICNALLLSTASINCFICFAMSSQYRKTAKRMLRNAILNEWMACPGNINGEEINANSLFLSRDPINKDI</sequence>
<protein>
    <submittedName>
        <fullName evidence="7">CRE-SRW-91 protein</fullName>
    </submittedName>
</protein>
<dbReference type="Pfam" id="PF10324">
    <property type="entry name" value="7TM_GPCR_Srw"/>
    <property type="match status" value="1"/>
</dbReference>
<keyword evidence="2 5" id="KW-0812">Transmembrane</keyword>
<dbReference type="STRING" id="31234.E3LLF6"/>
<keyword evidence="3 5" id="KW-1133">Transmembrane helix</keyword>